<comment type="caution">
    <text evidence="1">The sequence shown here is derived from an EMBL/GenBank/DDBJ whole genome shotgun (WGS) entry which is preliminary data.</text>
</comment>
<evidence type="ECO:0000313" key="2">
    <source>
        <dbReference type="Proteomes" id="UP000441585"/>
    </source>
</evidence>
<reference evidence="1 2" key="1">
    <citation type="submission" date="2019-11" db="EMBL/GenBank/DDBJ databases">
        <title>Bacillus idriensis genome.</title>
        <authorList>
            <person name="Konopka E.N."/>
            <person name="Newman J.D."/>
        </authorList>
    </citation>
    <scope>NUCLEOTIDE SEQUENCE [LARGE SCALE GENOMIC DNA]</scope>
    <source>
        <strain evidence="1 2">DSM 19097</strain>
    </source>
</reference>
<dbReference type="Proteomes" id="UP000441585">
    <property type="component" value="Unassembled WGS sequence"/>
</dbReference>
<accession>A0A6I2M8M1</accession>
<proteinExistence type="predicted"/>
<organism evidence="1 2">
    <name type="scientific">Metabacillus idriensis</name>
    <dbReference type="NCBI Taxonomy" id="324768"/>
    <lineage>
        <taxon>Bacteria</taxon>
        <taxon>Bacillati</taxon>
        <taxon>Bacillota</taxon>
        <taxon>Bacilli</taxon>
        <taxon>Bacillales</taxon>
        <taxon>Bacillaceae</taxon>
        <taxon>Metabacillus</taxon>
    </lineage>
</organism>
<protein>
    <submittedName>
        <fullName evidence="1">Uncharacterized protein</fullName>
    </submittedName>
</protein>
<name>A0A6I2M8M1_9BACI</name>
<sequence>MAKIKTHQITLAEDYRKINVGSVSEQSNSYVTVWSKDYNAKISVSVNALGEVGTKSVILPEHLAQKVETLFAEINEYYEKESE</sequence>
<dbReference type="AlphaFoldDB" id="A0A6I2M8M1"/>
<keyword evidence="2" id="KW-1185">Reference proteome</keyword>
<dbReference type="EMBL" id="WKKF01000002">
    <property type="protein sequence ID" value="MRX54655.1"/>
    <property type="molecule type" value="Genomic_DNA"/>
</dbReference>
<evidence type="ECO:0000313" key="1">
    <source>
        <dbReference type="EMBL" id="MRX54655.1"/>
    </source>
</evidence>
<dbReference type="RefSeq" id="WP_154318672.1">
    <property type="nucleotide sequence ID" value="NZ_CAJGAA010000002.1"/>
</dbReference>
<gene>
    <name evidence="1" type="ORF">GJU41_11795</name>
</gene>